<dbReference type="WBParaSite" id="MCU_013408-RA">
    <property type="protein sequence ID" value="MCU_013408-RA"/>
    <property type="gene ID" value="MCU_013408"/>
</dbReference>
<organism evidence="2">
    <name type="scientific">Mesocestoides corti</name>
    <name type="common">Flatworm</name>
    <dbReference type="NCBI Taxonomy" id="53468"/>
    <lineage>
        <taxon>Eukaryota</taxon>
        <taxon>Metazoa</taxon>
        <taxon>Spiralia</taxon>
        <taxon>Lophotrochozoa</taxon>
        <taxon>Platyhelminthes</taxon>
        <taxon>Cestoda</taxon>
        <taxon>Eucestoda</taxon>
        <taxon>Cyclophyllidea</taxon>
        <taxon>Mesocestoididae</taxon>
        <taxon>Mesocestoides</taxon>
    </lineage>
</organism>
<protein>
    <submittedName>
        <fullName evidence="2">Transmembrane protein</fullName>
    </submittedName>
</protein>
<proteinExistence type="predicted"/>
<evidence type="ECO:0000313" key="2">
    <source>
        <dbReference type="WBParaSite" id="MCU_013408-RA"/>
    </source>
</evidence>
<feature type="transmembrane region" description="Helical" evidence="1">
    <location>
        <begin position="60"/>
        <end position="87"/>
    </location>
</feature>
<reference evidence="2" key="1">
    <citation type="submission" date="2019-11" db="UniProtKB">
        <authorList>
            <consortium name="WormBaseParasite"/>
        </authorList>
    </citation>
    <scope>IDENTIFICATION</scope>
</reference>
<keyword evidence="1" id="KW-0472">Membrane</keyword>
<name>A0A5K3G2X5_MESCO</name>
<dbReference type="AlphaFoldDB" id="A0A5K3G2X5"/>
<keyword evidence="1" id="KW-1133">Transmembrane helix</keyword>
<keyword evidence="1" id="KW-0812">Transmembrane</keyword>
<evidence type="ECO:0000256" key="1">
    <source>
        <dbReference type="SAM" id="Phobius"/>
    </source>
</evidence>
<accession>A0A5K3G2X5</accession>
<sequence>MASGTPITPSAHPAPPFQSALFAPSATATGSYWSSVLPVLGGPTPDAINSALKRNWILSWIWAIIVPSVGNMVLPMATAISSSWPFVLRTAVQFRFRLLGGRAKVSIISLLTSCLPAHRCSVLALLVHHPLGLMTNTTLPSRGTSLWMVWFLTGRA</sequence>